<reference evidence="4" key="1">
    <citation type="journal article" date="2019" name="Int. J. Syst. Evol. Microbiol.">
        <title>The Global Catalogue of Microorganisms (GCM) 10K type strain sequencing project: providing services to taxonomists for standard genome sequencing and annotation.</title>
        <authorList>
            <consortium name="The Broad Institute Genomics Platform"/>
            <consortium name="The Broad Institute Genome Sequencing Center for Infectious Disease"/>
            <person name="Wu L."/>
            <person name="Ma J."/>
        </authorList>
    </citation>
    <scope>NUCLEOTIDE SEQUENCE [LARGE SCALE GENOMIC DNA]</scope>
    <source>
        <strain evidence="4">JCM 18324</strain>
    </source>
</reference>
<feature type="compositionally biased region" description="Gly residues" evidence="1">
    <location>
        <begin position="276"/>
        <end position="288"/>
    </location>
</feature>
<feature type="transmembrane region" description="Helical" evidence="2">
    <location>
        <begin position="141"/>
        <end position="161"/>
    </location>
</feature>
<evidence type="ECO:0000313" key="4">
    <source>
        <dbReference type="Proteomes" id="UP001501147"/>
    </source>
</evidence>
<comment type="caution">
    <text evidence="3">The sequence shown here is derived from an EMBL/GenBank/DDBJ whole genome shotgun (WGS) entry which is preliminary data.</text>
</comment>
<feature type="region of interest" description="Disordered" evidence="1">
    <location>
        <begin position="1"/>
        <end position="24"/>
    </location>
</feature>
<protein>
    <submittedName>
        <fullName evidence="3">Uncharacterized protein</fullName>
    </submittedName>
</protein>
<organism evidence="3 4">
    <name type="scientific">Streptomyces sanyensis</name>
    <dbReference type="NCBI Taxonomy" id="568869"/>
    <lineage>
        <taxon>Bacteria</taxon>
        <taxon>Bacillati</taxon>
        <taxon>Actinomycetota</taxon>
        <taxon>Actinomycetes</taxon>
        <taxon>Kitasatosporales</taxon>
        <taxon>Streptomycetaceae</taxon>
        <taxon>Streptomyces</taxon>
    </lineage>
</organism>
<feature type="compositionally biased region" description="Basic and acidic residues" evidence="1">
    <location>
        <begin position="90"/>
        <end position="102"/>
    </location>
</feature>
<feature type="compositionally biased region" description="Basic and acidic residues" evidence="1">
    <location>
        <begin position="1"/>
        <end position="19"/>
    </location>
</feature>
<keyword evidence="4" id="KW-1185">Reference proteome</keyword>
<feature type="region of interest" description="Disordered" evidence="1">
    <location>
        <begin position="90"/>
        <end position="136"/>
    </location>
</feature>
<feature type="region of interest" description="Disordered" evidence="1">
    <location>
        <begin position="166"/>
        <end position="288"/>
    </location>
</feature>
<dbReference type="Proteomes" id="UP001501147">
    <property type="component" value="Unassembled WGS sequence"/>
</dbReference>
<dbReference type="EMBL" id="BAABJV010000006">
    <property type="protein sequence ID" value="GAA4778414.1"/>
    <property type="molecule type" value="Genomic_DNA"/>
</dbReference>
<feature type="compositionally biased region" description="Gly residues" evidence="1">
    <location>
        <begin position="209"/>
        <end position="225"/>
    </location>
</feature>
<keyword evidence="2" id="KW-0472">Membrane</keyword>
<sequence length="288" mass="27616">MEMRHTGESGANRRDEPEGRPAGAPRRIELSVPQVAGSALAAVAAAVLASRLGVYGTIVGAGVVSIVATCGGPLFQHLFSRTGEQLRVAADPRGRRPRRPEGGRPAGARTAVARGAAASEADGFGAPSTHGTRMRGWKRPVAAAAVVFGVTMAGITAWELAAGQELGGGNGTTVGSALRGGGGTGGDSGPRPDGTDPAPSGGPSAPVPSGGGTGGTGGTPGGTGRPGTDPAPPSTPSGEPGEEADGSTAPTPSPTTPPPTTDPEPSPTGTETAPSGGPGDGASPSPGG</sequence>
<feature type="compositionally biased region" description="Low complexity" evidence="1">
    <location>
        <begin position="189"/>
        <end position="208"/>
    </location>
</feature>
<feature type="compositionally biased region" description="Low complexity" evidence="1">
    <location>
        <begin position="106"/>
        <end position="123"/>
    </location>
</feature>
<evidence type="ECO:0000256" key="1">
    <source>
        <dbReference type="SAM" id="MobiDB-lite"/>
    </source>
</evidence>
<keyword evidence="2" id="KW-1133">Transmembrane helix</keyword>
<feature type="compositionally biased region" description="Pro residues" evidence="1">
    <location>
        <begin position="251"/>
        <end position="266"/>
    </location>
</feature>
<evidence type="ECO:0000313" key="3">
    <source>
        <dbReference type="EMBL" id="GAA4778414.1"/>
    </source>
</evidence>
<name>A0ABP9ABJ9_9ACTN</name>
<feature type="compositionally biased region" description="Gly residues" evidence="1">
    <location>
        <begin position="166"/>
        <end position="188"/>
    </location>
</feature>
<evidence type="ECO:0000256" key="2">
    <source>
        <dbReference type="SAM" id="Phobius"/>
    </source>
</evidence>
<gene>
    <name evidence="3" type="ORF">GCM10023329_29330</name>
</gene>
<feature type="transmembrane region" description="Helical" evidence="2">
    <location>
        <begin position="30"/>
        <end position="48"/>
    </location>
</feature>
<accession>A0ABP9ABJ9</accession>
<keyword evidence="2" id="KW-0812">Transmembrane</keyword>
<proteinExistence type="predicted"/>
<feature type="transmembrane region" description="Helical" evidence="2">
    <location>
        <begin position="54"/>
        <end position="75"/>
    </location>
</feature>